<dbReference type="EMBL" id="LUGG01000003">
    <property type="protein sequence ID" value="OBZ76961.1"/>
    <property type="molecule type" value="Genomic_DNA"/>
</dbReference>
<keyword evidence="2" id="KW-1185">Reference proteome</keyword>
<comment type="caution">
    <text evidence="1">The sequence shown here is derived from an EMBL/GenBank/DDBJ whole genome shotgun (WGS) entry which is preliminary data.</text>
</comment>
<reference evidence="1 2" key="1">
    <citation type="submission" date="2016-03" db="EMBL/GenBank/DDBJ databases">
        <title>Whole genome sequencing of Grifola frondosa 9006-11.</title>
        <authorList>
            <person name="Min B."/>
            <person name="Park H."/>
            <person name="Kim J.-G."/>
            <person name="Cho H."/>
            <person name="Oh Y.-L."/>
            <person name="Kong W.-S."/>
            <person name="Choi I.-G."/>
        </authorList>
    </citation>
    <scope>NUCLEOTIDE SEQUENCE [LARGE SCALE GENOMIC DNA]</scope>
    <source>
        <strain evidence="1 2">9006-11</strain>
    </source>
</reference>
<name>A0A1C7MJ42_GRIFR</name>
<dbReference type="Proteomes" id="UP000092993">
    <property type="component" value="Unassembled WGS sequence"/>
</dbReference>
<protein>
    <submittedName>
        <fullName evidence="1">Uncharacterized protein</fullName>
    </submittedName>
</protein>
<dbReference type="AlphaFoldDB" id="A0A1C7MJ42"/>
<sequence>MKAADTRTDFADCFFKNQYETYPIMCIVLRYIFVFELIRPPFSCKLENYTPISDPKSPLSGFPITLMFVNSKGYINVYQSHRLTQGRESADPPF</sequence>
<evidence type="ECO:0000313" key="1">
    <source>
        <dbReference type="EMBL" id="OBZ76961.1"/>
    </source>
</evidence>
<evidence type="ECO:0000313" key="2">
    <source>
        <dbReference type="Proteomes" id="UP000092993"/>
    </source>
</evidence>
<organism evidence="1 2">
    <name type="scientific">Grifola frondosa</name>
    <name type="common">Maitake</name>
    <name type="synonym">Polyporus frondosus</name>
    <dbReference type="NCBI Taxonomy" id="5627"/>
    <lineage>
        <taxon>Eukaryota</taxon>
        <taxon>Fungi</taxon>
        <taxon>Dikarya</taxon>
        <taxon>Basidiomycota</taxon>
        <taxon>Agaricomycotina</taxon>
        <taxon>Agaricomycetes</taxon>
        <taxon>Polyporales</taxon>
        <taxon>Grifolaceae</taxon>
        <taxon>Grifola</taxon>
    </lineage>
</organism>
<proteinExistence type="predicted"/>
<gene>
    <name evidence="1" type="ORF">A0H81_03073</name>
</gene>
<accession>A0A1C7MJ42</accession>